<name>A0A4R1RFW7_9FLAO</name>
<dbReference type="PROSITE" id="PS51257">
    <property type="entry name" value="PROKAR_LIPOPROTEIN"/>
    <property type="match status" value="1"/>
</dbReference>
<reference evidence="2 3" key="1">
    <citation type="submission" date="2019-03" db="EMBL/GenBank/DDBJ databases">
        <title>Genomic Encyclopedia of Type Strains, Phase IV (KMG-IV): sequencing the most valuable type-strain genomes for metagenomic binning, comparative biology and taxonomic classification.</title>
        <authorList>
            <person name="Goeker M."/>
        </authorList>
    </citation>
    <scope>NUCLEOTIDE SEQUENCE [LARGE SCALE GENOMIC DNA]</scope>
    <source>
        <strain evidence="2 3">DSM 18792</strain>
    </source>
</reference>
<dbReference type="RefSeq" id="WP_262711345.1">
    <property type="nucleotide sequence ID" value="NZ_OX156936.1"/>
</dbReference>
<sequence>MSKKYILLIFLLSFLSCLNSTNSVPYFAYSSNSEISDNATIIDHQEWNTLLQKHVSSIGKVDYIGFKNDMVALQSYLDILANNLPKESSSKNTTLAYWINSYNAFTVKLILDNYPVKSIKDIKNPWDQNFIILENRAIA</sequence>
<feature type="chain" id="PRO_5020276155" evidence="1">
    <location>
        <begin position="23"/>
        <end position="139"/>
    </location>
</feature>
<evidence type="ECO:0000256" key="1">
    <source>
        <dbReference type="SAM" id="SignalP"/>
    </source>
</evidence>
<dbReference type="Proteomes" id="UP000295455">
    <property type="component" value="Unassembled WGS sequence"/>
</dbReference>
<evidence type="ECO:0000313" key="2">
    <source>
        <dbReference type="EMBL" id="TCL64570.1"/>
    </source>
</evidence>
<gene>
    <name evidence="2" type="ORF">EV196_107283</name>
</gene>
<organism evidence="2 3">
    <name type="scientific">Mariniflexile fucanivorans</name>
    <dbReference type="NCBI Taxonomy" id="264023"/>
    <lineage>
        <taxon>Bacteria</taxon>
        <taxon>Pseudomonadati</taxon>
        <taxon>Bacteroidota</taxon>
        <taxon>Flavobacteriia</taxon>
        <taxon>Flavobacteriales</taxon>
        <taxon>Flavobacteriaceae</taxon>
        <taxon>Mariniflexile</taxon>
    </lineage>
</organism>
<evidence type="ECO:0000313" key="3">
    <source>
        <dbReference type="Proteomes" id="UP000295455"/>
    </source>
</evidence>
<comment type="caution">
    <text evidence="2">The sequence shown here is derived from an EMBL/GenBank/DDBJ whole genome shotgun (WGS) entry which is preliminary data.</text>
</comment>
<keyword evidence="1" id="KW-0732">Signal</keyword>
<feature type="signal peptide" evidence="1">
    <location>
        <begin position="1"/>
        <end position="22"/>
    </location>
</feature>
<protein>
    <submittedName>
        <fullName evidence="2">Uncharacterized protein DUF547</fullName>
    </submittedName>
</protein>
<dbReference type="AlphaFoldDB" id="A0A4R1RFW7"/>
<proteinExistence type="predicted"/>
<keyword evidence="3" id="KW-1185">Reference proteome</keyword>
<dbReference type="EMBL" id="SLUP01000007">
    <property type="protein sequence ID" value="TCL64570.1"/>
    <property type="molecule type" value="Genomic_DNA"/>
</dbReference>
<accession>A0A4R1RFW7</accession>